<dbReference type="PROSITE" id="PS50109">
    <property type="entry name" value="HIS_KIN"/>
    <property type="match status" value="1"/>
</dbReference>
<proteinExistence type="predicted"/>
<dbReference type="GO" id="GO:0000155">
    <property type="term" value="F:phosphorelay sensor kinase activity"/>
    <property type="evidence" value="ECO:0007669"/>
    <property type="project" value="InterPro"/>
</dbReference>
<evidence type="ECO:0000256" key="1">
    <source>
        <dbReference type="ARBA" id="ARBA00022553"/>
    </source>
</evidence>
<evidence type="ECO:0000259" key="4">
    <source>
        <dbReference type="PROSITE" id="PS50109"/>
    </source>
</evidence>
<dbReference type="PRINTS" id="PR00344">
    <property type="entry name" value="BCTRLSENSOR"/>
</dbReference>
<dbReference type="InterPro" id="IPR029016">
    <property type="entry name" value="GAF-like_dom_sf"/>
</dbReference>
<feature type="domain" description="Response regulatory" evidence="5">
    <location>
        <begin position="814"/>
        <end position="930"/>
    </location>
</feature>
<dbReference type="InterPro" id="IPR000700">
    <property type="entry name" value="PAS-assoc_C"/>
</dbReference>
<dbReference type="SUPFAM" id="SSF55874">
    <property type="entry name" value="ATPase domain of HSP90 chaperone/DNA topoisomerase II/histidine kinase"/>
    <property type="match status" value="1"/>
</dbReference>
<name>A0A3B1AIB1_9ZZZZ</name>
<dbReference type="SMART" id="SM00448">
    <property type="entry name" value="REC"/>
    <property type="match status" value="1"/>
</dbReference>
<keyword evidence="2" id="KW-0808">Transferase</keyword>
<dbReference type="InterPro" id="IPR003594">
    <property type="entry name" value="HATPase_dom"/>
</dbReference>
<dbReference type="InterPro" id="IPR005467">
    <property type="entry name" value="His_kinase_dom"/>
</dbReference>
<reference evidence="8" key="1">
    <citation type="submission" date="2018-06" db="EMBL/GenBank/DDBJ databases">
        <authorList>
            <person name="Zhirakovskaya E."/>
        </authorList>
    </citation>
    <scope>NUCLEOTIDE SEQUENCE</scope>
</reference>
<dbReference type="InterPro" id="IPR004358">
    <property type="entry name" value="Sig_transdc_His_kin-like_C"/>
</dbReference>
<evidence type="ECO:0000259" key="7">
    <source>
        <dbReference type="PROSITE" id="PS50113"/>
    </source>
</evidence>
<dbReference type="SMART" id="SM00091">
    <property type="entry name" value="PAS"/>
    <property type="match status" value="3"/>
</dbReference>
<dbReference type="Pfam" id="PF00512">
    <property type="entry name" value="HisKA"/>
    <property type="match status" value="1"/>
</dbReference>
<dbReference type="InterPro" id="IPR011006">
    <property type="entry name" value="CheY-like_superfamily"/>
</dbReference>
<dbReference type="InterPro" id="IPR003018">
    <property type="entry name" value="GAF"/>
</dbReference>
<feature type="domain" description="Histidine kinase" evidence="4">
    <location>
        <begin position="555"/>
        <end position="783"/>
    </location>
</feature>
<dbReference type="Gene3D" id="1.10.287.130">
    <property type="match status" value="1"/>
</dbReference>
<dbReference type="InterPro" id="IPR000014">
    <property type="entry name" value="PAS"/>
</dbReference>
<dbReference type="PANTHER" id="PTHR43065:SF42">
    <property type="entry name" value="TWO-COMPONENT SENSOR PPRA"/>
    <property type="match status" value="1"/>
</dbReference>
<dbReference type="SUPFAM" id="SSF55785">
    <property type="entry name" value="PYP-like sensor domain (PAS domain)"/>
    <property type="match status" value="3"/>
</dbReference>
<dbReference type="SUPFAM" id="SSF47384">
    <property type="entry name" value="Homodimeric domain of signal transducing histidine kinase"/>
    <property type="match status" value="1"/>
</dbReference>
<dbReference type="PANTHER" id="PTHR43065">
    <property type="entry name" value="SENSOR HISTIDINE KINASE"/>
    <property type="match status" value="1"/>
</dbReference>
<dbReference type="Pfam" id="PF02518">
    <property type="entry name" value="HATPase_c"/>
    <property type="match status" value="1"/>
</dbReference>
<dbReference type="InterPro" id="IPR003661">
    <property type="entry name" value="HisK_dim/P_dom"/>
</dbReference>
<keyword evidence="1" id="KW-0597">Phosphoprotein</keyword>
<dbReference type="Gene3D" id="3.30.450.40">
    <property type="match status" value="1"/>
</dbReference>
<dbReference type="InterPro" id="IPR001610">
    <property type="entry name" value="PAC"/>
</dbReference>
<dbReference type="SMART" id="SM00387">
    <property type="entry name" value="HATPase_c"/>
    <property type="match status" value="1"/>
</dbReference>
<dbReference type="AlphaFoldDB" id="A0A3B1AIB1"/>
<dbReference type="CDD" id="cd00082">
    <property type="entry name" value="HisKA"/>
    <property type="match status" value="1"/>
</dbReference>
<dbReference type="SMART" id="SM00388">
    <property type="entry name" value="HisKA"/>
    <property type="match status" value="1"/>
</dbReference>
<dbReference type="Gene3D" id="3.30.565.10">
    <property type="entry name" value="Histidine kinase-like ATPase, C-terminal domain"/>
    <property type="match status" value="1"/>
</dbReference>
<dbReference type="InterPro" id="IPR035965">
    <property type="entry name" value="PAS-like_dom_sf"/>
</dbReference>
<dbReference type="InterPro" id="IPR001789">
    <property type="entry name" value="Sig_transdc_resp-reg_receiver"/>
</dbReference>
<dbReference type="NCBIfam" id="TIGR00229">
    <property type="entry name" value="sensory_box"/>
    <property type="match status" value="2"/>
</dbReference>
<keyword evidence="3" id="KW-0418">Kinase</keyword>
<organism evidence="8">
    <name type="scientific">hydrothermal vent metagenome</name>
    <dbReference type="NCBI Taxonomy" id="652676"/>
    <lineage>
        <taxon>unclassified sequences</taxon>
        <taxon>metagenomes</taxon>
        <taxon>ecological metagenomes</taxon>
    </lineage>
</organism>
<sequence length="938" mass="106322">MAFENRILSSELPKLGLAPLEILQKVFDQHAIISVTNVAGMITYANDKFCEVSGYQRHELMGVNHRIIKSDNHPPEFFRGMWRTIAQGGTWQGQIQNRRKDGSDYWVQTTIMPVFNDQGKPEQYISIRTDVTQQVLSRRDLSKFKQLLDQTLDSVFLFDAEHLSFTYVNMGAVEQVGYTELELLTMGPVDIKPEINEQQFRTMLLPLLNDEVDSLTFETVHQHKSGQQVPVELFLQYFPEHDGDGQFIAIVRDIAERKRLVDALEALTVADPAKNVFHSIAKSVAEALEVRWAGVGKVSENGNDIELLGFWDTGHEGELFTYALKGTPSDDVCRQREPLIIPEQVADRYPNDALLCDIGAVSYRGKPLLNSGGREIGVLFAIDDKPCEEAATERALMRVAAKRAALELQRLQAEQMAQSHGEQMYETLERISDGFFSLDDQWRFTYVNPSAANIFDTAWYKLRGECIWNVMPDVASFFQVHLRRAMQEQNRVWIEEFYAPLNRWLALYVYPSPEGVSVYIQDVSEYKRLKLEHQRMEKQVQQAQKMDAIGQLTAGIAHDFNNILASINGYTDLALTRCVGEGQEKLQEYLEQVYKAGERARDLIQQMMAYSRNNEADMTNLDPRPLIRETVKMLRSTLPASLQLTFDSPPDDEYININMEPVQLQQMVMNLCVNARDAMHGKGRLDLQLEIIHHQCPVECTSCHEAIQGDYVALSVRDSGDGMAPDILEHLFEPFFTTKDVGEGTGLGLSVVHGIMHDHKGHIRVESQAGQGTVFYLLFPLLTEDIVTENTHIAIAHTRAESLGEPSVTVVGKRILVVDDEPSVLGFLQAWLKRKGFEVQAYGDSREAWAYFEAHRDEVDLLITDQTMPGITGRELIKKVLALQPQLPTILCSGYTDQISAEQIDDLGIRHFAEKPFNHKQFLGVIEQLLSERGAEMH</sequence>
<dbReference type="SMART" id="SM00086">
    <property type="entry name" value="PAC"/>
    <property type="match status" value="2"/>
</dbReference>
<dbReference type="SMART" id="SM00065">
    <property type="entry name" value="GAF"/>
    <property type="match status" value="1"/>
</dbReference>
<feature type="domain" description="PAS" evidence="6">
    <location>
        <begin position="33"/>
        <end position="62"/>
    </location>
</feature>
<dbReference type="Pfam" id="PF08448">
    <property type="entry name" value="PAS_4"/>
    <property type="match status" value="1"/>
</dbReference>
<dbReference type="EMBL" id="UOFV01000186">
    <property type="protein sequence ID" value="VAW99712.1"/>
    <property type="molecule type" value="Genomic_DNA"/>
</dbReference>
<dbReference type="SUPFAM" id="SSF52172">
    <property type="entry name" value="CheY-like"/>
    <property type="match status" value="1"/>
</dbReference>
<gene>
    <name evidence="8" type="ORF">MNBD_GAMMA19-1071</name>
</gene>
<dbReference type="InterPro" id="IPR013656">
    <property type="entry name" value="PAS_4"/>
</dbReference>
<dbReference type="CDD" id="cd00130">
    <property type="entry name" value="PAS"/>
    <property type="match status" value="3"/>
</dbReference>
<feature type="domain" description="PAS" evidence="6">
    <location>
        <begin position="140"/>
        <end position="184"/>
    </location>
</feature>
<dbReference type="Pfam" id="PF00072">
    <property type="entry name" value="Response_reg"/>
    <property type="match status" value="1"/>
</dbReference>
<evidence type="ECO:0000256" key="3">
    <source>
        <dbReference type="ARBA" id="ARBA00022777"/>
    </source>
</evidence>
<dbReference type="SUPFAM" id="SSF55781">
    <property type="entry name" value="GAF domain-like"/>
    <property type="match status" value="1"/>
</dbReference>
<evidence type="ECO:0000259" key="5">
    <source>
        <dbReference type="PROSITE" id="PS50110"/>
    </source>
</evidence>
<feature type="domain" description="PAC" evidence="7">
    <location>
        <begin position="91"/>
        <end position="143"/>
    </location>
</feature>
<evidence type="ECO:0000256" key="2">
    <source>
        <dbReference type="ARBA" id="ARBA00022679"/>
    </source>
</evidence>
<evidence type="ECO:0000259" key="6">
    <source>
        <dbReference type="PROSITE" id="PS50112"/>
    </source>
</evidence>
<dbReference type="InterPro" id="IPR036097">
    <property type="entry name" value="HisK_dim/P_sf"/>
</dbReference>
<dbReference type="PROSITE" id="PS50113">
    <property type="entry name" value="PAC"/>
    <property type="match status" value="1"/>
</dbReference>
<dbReference type="Gene3D" id="3.30.450.20">
    <property type="entry name" value="PAS domain"/>
    <property type="match status" value="3"/>
</dbReference>
<accession>A0A3B1AIB1</accession>
<dbReference type="InterPro" id="IPR036890">
    <property type="entry name" value="HATPase_C_sf"/>
</dbReference>
<dbReference type="Pfam" id="PF13426">
    <property type="entry name" value="PAS_9"/>
    <property type="match status" value="2"/>
</dbReference>
<dbReference type="PROSITE" id="PS50110">
    <property type="entry name" value="RESPONSE_REGULATORY"/>
    <property type="match status" value="1"/>
</dbReference>
<dbReference type="PROSITE" id="PS50112">
    <property type="entry name" value="PAS"/>
    <property type="match status" value="2"/>
</dbReference>
<protein>
    <submittedName>
        <fullName evidence="8">Diguanylate cyclase/phosphodiesterase (GGDEF &amp; EAL domains) with PAS/PAC sensor(S)</fullName>
    </submittedName>
</protein>
<evidence type="ECO:0000313" key="8">
    <source>
        <dbReference type="EMBL" id="VAW99712.1"/>
    </source>
</evidence>
<dbReference type="Gene3D" id="3.40.50.2300">
    <property type="match status" value="1"/>
</dbReference>